<evidence type="ECO:0000256" key="1">
    <source>
        <dbReference type="SAM" id="Phobius"/>
    </source>
</evidence>
<keyword evidence="1" id="KW-0812">Transmembrane</keyword>
<feature type="transmembrane region" description="Helical" evidence="1">
    <location>
        <begin position="224"/>
        <end position="247"/>
    </location>
</feature>
<feature type="transmembrane region" description="Helical" evidence="1">
    <location>
        <begin position="142"/>
        <end position="164"/>
    </location>
</feature>
<dbReference type="InterPro" id="IPR010295">
    <property type="entry name" value="DUF898"/>
</dbReference>
<keyword evidence="1" id="KW-1133">Transmembrane helix</keyword>
<feature type="transmembrane region" description="Helical" evidence="1">
    <location>
        <begin position="280"/>
        <end position="298"/>
    </location>
</feature>
<feature type="transmembrane region" description="Helical" evidence="1">
    <location>
        <begin position="324"/>
        <end position="346"/>
    </location>
</feature>
<gene>
    <name evidence="2" type="ORF">F8W48_10450</name>
</gene>
<dbReference type="AlphaFoldDB" id="A0A624MRI5"/>
<comment type="caution">
    <text evidence="2">The sequence shown here is derived from an EMBL/GenBank/DDBJ whole genome shotgun (WGS) entry which is preliminary data.</text>
</comment>
<keyword evidence="1" id="KW-0472">Membrane</keyword>
<feature type="transmembrane region" description="Helical" evidence="1">
    <location>
        <begin position="98"/>
        <end position="116"/>
    </location>
</feature>
<accession>A0A624MRI5</accession>
<feature type="transmembrane region" description="Helical" evidence="1">
    <location>
        <begin position="69"/>
        <end position="92"/>
    </location>
</feature>
<name>A0A624MRI5_SALER</name>
<feature type="transmembrane region" description="Helical" evidence="1">
    <location>
        <begin position="24"/>
        <end position="48"/>
    </location>
</feature>
<dbReference type="Pfam" id="PF05987">
    <property type="entry name" value="DUF898"/>
    <property type="match status" value="1"/>
</dbReference>
<evidence type="ECO:0000313" key="2">
    <source>
        <dbReference type="EMBL" id="ECZ6321673.1"/>
    </source>
</evidence>
<protein>
    <submittedName>
        <fullName evidence="2">DUF898 domain-containing protein</fullName>
    </submittedName>
</protein>
<feature type="transmembrane region" description="Helical" evidence="1">
    <location>
        <begin position="170"/>
        <end position="192"/>
    </location>
</feature>
<organism evidence="2">
    <name type="scientific">Salmonella enterica</name>
    <name type="common">Salmonella choleraesuis</name>
    <dbReference type="NCBI Taxonomy" id="28901"/>
    <lineage>
        <taxon>Bacteria</taxon>
        <taxon>Pseudomonadati</taxon>
        <taxon>Pseudomonadota</taxon>
        <taxon>Gammaproteobacteria</taxon>
        <taxon>Enterobacterales</taxon>
        <taxon>Enterobacteriaceae</taxon>
        <taxon>Salmonella</taxon>
    </lineage>
</organism>
<sequence>MNNVISSKDNHNHTLVFTGKGGKYFVICLVNFLLTCITLGIYAPWAMVKCRRYIYTNMTLNNQPFAYKATGSALFISMLLVFIIYIVSLSLIEHGHPGLGFTLFGLLIAIIPFMAVKGLQYQAMMTSLNGVHFGFQCSMRRAWWYMFALPVLLMVALYIVLYIISLVTIAVGGLVFNIVFLGLLAIIGIGVINGITYSKWMTLFGNGANFGIHRFSIQVNVKTCIRGCVLAMLTLFPFAVVIGYLIAPVFTDMILLSMMGNAQAGGALILQYYGQIMACYFLYFLAIMVVSSYLYAALRNLFLNNLSLANNSIRFHSSVTSHGMLWRLLVVVMISGVTLGLAYPWLKIWLVSWLAQNTQVQGDLDSLELTNDETPLENSLLMWISRGIMPYFPFI</sequence>
<reference evidence="2" key="1">
    <citation type="submission" date="2019-10" db="EMBL/GenBank/DDBJ databases">
        <authorList>
            <consortium name="PulseNet: The National Subtyping Network for Foodborne Disease Surveillance"/>
            <person name="Tarr C.L."/>
            <person name="Trees E."/>
            <person name="Katz L.S."/>
            <person name="Carleton-Romer H.A."/>
            <person name="Stroika S."/>
            <person name="Kucerova Z."/>
            <person name="Roache K.F."/>
            <person name="Sabol A.L."/>
            <person name="Besser J."/>
            <person name="Gerner-Smidt P."/>
        </authorList>
    </citation>
    <scope>NUCLEOTIDE SEQUENCE</scope>
    <source>
        <strain evidence="2">PNUSAS103982</strain>
    </source>
</reference>
<dbReference type="EMBL" id="AALHHT010000003">
    <property type="protein sequence ID" value="ECZ6321673.1"/>
    <property type="molecule type" value="Genomic_DNA"/>
</dbReference>
<proteinExistence type="predicted"/>